<organism evidence="11">
    <name type="scientific">Ruegeria sp. PrR005</name>
    <dbReference type="NCBI Taxonomy" id="2706882"/>
    <lineage>
        <taxon>Bacteria</taxon>
        <taxon>Pseudomonadati</taxon>
        <taxon>Pseudomonadota</taxon>
        <taxon>Alphaproteobacteria</taxon>
        <taxon>Rhodobacterales</taxon>
        <taxon>Roseobacteraceae</taxon>
        <taxon>Ruegeria</taxon>
    </lineage>
</organism>
<gene>
    <name evidence="11" type="ORF">G0P99_01545</name>
</gene>
<name>A0A6B2NLR5_9RHOB</name>
<proteinExistence type="inferred from homology"/>
<dbReference type="Pfam" id="PF04290">
    <property type="entry name" value="DctQ"/>
    <property type="match status" value="1"/>
</dbReference>
<evidence type="ECO:0000256" key="2">
    <source>
        <dbReference type="ARBA" id="ARBA00022448"/>
    </source>
</evidence>
<feature type="transmembrane region" description="Helical" evidence="9">
    <location>
        <begin position="100"/>
        <end position="127"/>
    </location>
</feature>
<keyword evidence="3" id="KW-1003">Cell membrane</keyword>
<comment type="function">
    <text evidence="9">Part of the tripartite ATP-independent periplasmic (TRAP) transport system.</text>
</comment>
<keyword evidence="2 9" id="KW-0813">Transport</keyword>
<comment type="subcellular location">
    <subcellularLocation>
        <location evidence="1 9">Cell inner membrane</location>
        <topology evidence="1 9">Multi-pass membrane protein</topology>
    </subcellularLocation>
</comment>
<evidence type="ECO:0000256" key="5">
    <source>
        <dbReference type="ARBA" id="ARBA00022692"/>
    </source>
</evidence>
<keyword evidence="6 9" id="KW-1133">Transmembrane helix</keyword>
<evidence type="ECO:0000256" key="4">
    <source>
        <dbReference type="ARBA" id="ARBA00022519"/>
    </source>
</evidence>
<evidence type="ECO:0000313" key="11">
    <source>
        <dbReference type="EMBL" id="NDW43639.1"/>
    </source>
</evidence>
<evidence type="ECO:0000256" key="1">
    <source>
        <dbReference type="ARBA" id="ARBA00004429"/>
    </source>
</evidence>
<comment type="subunit">
    <text evidence="9">The complex comprises the extracytoplasmic solute receptor protein and the two transmembrane proteins.</text>
</comment>
<reference evidence="11" key="1">
    <citation type="submission" date="2020-02" db="EMBL/GenBank/DDBJ databases">
        <title>Delineation of the pyrene-degrading pathway in Roseobacter clade bacteria by genomic analysis.</title>
        <authorList>
            <person name="Zhou H."/>
            <person name="Wang H."/>
        </authorList>
    </citation>
    <scope>NUCLEOTIDE SEQUENCE</scope>
    <source>
        <strain evidence="11">PrR005</strain>
    </source>
</reference>
<comment type="caution">
    <text evidence="11">The sequence shown here is derived from an EMBL/GenBank/DDBJ whole genome shotgun (WGS) entry which is preliminary data.</text>
</comment>
<keyword evidence="4 9" id="KW-0997">Cell inner membrane</keyword>
<protein>
    <recommendedName>
        <fullName evidence="9">TRAP transporter small permease protein</fullName>
    </recommendedName>
</protein>
<keyword evidence="7 9" id="KW-0472">Membrane</keyword>
<comment type="similarity">
    <text evidence="8 9">Belongs to the TRAP transporter small permease family.</text>
</comment>
<evidence type="ECO:0000256" key="7">
    <source>
        <dbReference type="ARBA" id="ARBA00023136"/>
    </source>
</evidence>
<dbReference type="PANTHER" id="PTHR35011">
    <property type="entry name" value="2,3-DIKETO-L-GULONATE TRAP TRANSPORTER SMALL PERMEASE PROTEIN YIAM"/>
    <property type="match status" value="1"/>
</dbReference>
<evidence type="ECO:0000256" key="9">
    <source>
        <dbReference type="RuleBase" id="RU369079"/>
    </source>
</evidence>
<dbReference type="RefSeq" id="WP_164127035.1">
    <property type="nucleotide sequence ID" value="NZ_JAAGOX010000002.1"/>
</dbReference>
<feature type="transmembrane region" description="Helical" evidence="9">
    <location>
        <begin position="27"/>
        <end position="48"/>
    </location>
</feature>
<feature type="transmembrane region" description="Helical" evidence="9">
    <location>
        <begin position="60"/>
        <end position="79"/>
    </location>
</feature>
<evidence type="ECO:0000256" key="8">
    <source>
        <dbReference type="ARBA" id="ARBA00038436"/>
    </source>
</evidence>
<dbReference type="GO" id="GO:0005886">
    <property type="term" value="C:plasma membrane"/>
    <property type="evidence" value="ECO:0007669"/>
    <property type="project" value="UniProtKB-SubCell"/>
</dbReference>
<feature type="domain" description="Tripartite ATP-independent periplasmic transporters DctQ component" evidence="10">
    <location>
        <begin position="39"/>
        <end position="172"/>
    </location>
</feature>
<dbReference type="InterPro" id="IPR007387">
    <property type="entry name" value="TRAP_DctQ"/>
</dbReference>
<dbReference type="GO" id="GO:0022857">
    <property type="term" value="F:transmembrane transporter activity"/>
    <property type="evidence" value="ECO:0007669"/>
    <property type="project" value="UniProtKB-UniRule"/>
</dbReference>
<accession>A0A6B2NLR5</accession>
<evidence type="ECO:0000256" key="6">
    <source>
        <dbReference type="ARBA" id="ARBA00022989"/>
    </source>
</evidence>
<dbReference type="EMBL" id="JAAGOX010000002">
    <property type="protein sequence ID" value="NDW43639.1"/>
    <property type="molecule type" value="Genomic_DNA"/>
</dbReference>
<dbReference type="AlphaFoldDB" id="A0A6B2NLR5"/>
<dbReference type="InterPro" id="IPR055348">
    <property type="entry name" value="DctQ"/>
</dbReference>
<sequence>MAGHASVLEDDSPLSRADRALLRLERFLALLSGLAVFSLMVLAVVSVGGRNAFNAPLPGYVDWIEQAMPLIAFMGIAYVQRDGTHIRMDLLVSRLSGRTLWLFELISVLLILLLMVLLVWGSWAHFLRAFDMSAPLWSRDSSIDIGLPLWPAKLLAPVAFSVLCLRLLIQVWGYGRALVLGLETPVAVPLIQDVAAQAAAEAEQLAGHDNG</sequence>
<evidence type="ECO:0000259" key="10">
    <source>
        <dbReference type="Pfam" id="PF04290"/>
    </source>
</evidence>
<evidence type="ECO:0000256" key="3">
    <source>
        <dbReference type="ARBA" id="ARBA00022475"/>
    </source>
</evidence>
<keyword evidence="5 9" id="KW-0812">Transmembrane</keyword>
<feature type="transmembrane region" description="Helical" evidence="9">
    <location>
        <begin position="147"/>
        <end position="169"/>
    </location>
</feature>